<proteinExistence type="predicted"/>
<sequence>MLTLGVLDLVGGDALWARCGNMQYANTETAEEDKVEQSIIAK</sequence>
<reference evidence="1 2" key="1">
    <citation type="journal article" date="2014" name="BMC Genomics">
        <title>Comparative genome sequencing reveals chemotype-specific gene clusters in the toxigenic black mold Stachybotrys.</title>
        <authorList>
            <person name="Semeiks J."/>
            <person name="Borek D."/>
            <person name="Otwinowski Z."/>
            <person name="Grishin N.V."/>
        </authorList>
    </citation>
    <scope>NUCLEOTIDE SEQUENCE [LARGE SCALE GENOMIC DNA]</scope>
    <source>
        <strain evidence="1 2">IBT 40285</strain>
    </source>
</reference>
<evidence type="ECO:0000313" key="1">
    <source>
        <dbReference type="EMBL" id="KFA67067.1"/>
    </source>
</evidence>
<dbReference type="HOGENOM" id="CLU_3260828_0_0_1"/>
<accession>A0A084QSY2</accession>
<dbReference type="AlphaFoldDB" id="A0A084QSY2"/>
<keyword evidence="2" id="KW-1185">Reference proteome</keyword>
<organism evidence="1 2">
    <name type="scientific">Stachybotrys chlorohalonatus (strain IBT 40285)</name>
    <dbReference type="NCBI Taxonomy" id="1283841"/>
    <lineage>
        <taxon>Eukaryota</taxon>
        <taxon>Fungi</taxon>
        <taxon>Dikarya</taxon>
        <taxon>Ascomycota</taxon>
        <taxon>Pezizomycotina</taxon>
        <taxon>Sordariomycetes</taxon>
        <taxon>Hypocreomycetidae</taxon>
        <taxon>Hypocreales</taxon>
        <taxon>Stachybotryaceae</taxon>
        <taxon>Stachybotrys</taxon>
    </lineage>
</organism>
<protein>
    <submittedName>
        <fullName evidence="1">Uncharacterized protein</fullName>
    </submittedName>
</protein>
<name>A0A084QSY2_STAC4</name>
<evidence type="ECO:0000313" key="2">
    <source>
        <dbReference type="Proteomes" id="UP000028524"/>
    </source>
</evidence>
<dbReference type="Proteomes" id="UP000028524">
    <property type="component" value="Unassembled WGS sequence"/>
</dbReference>
<gene>
    <name evidence="1" type="ORF">S40285_09632</name>
</gene>
<dbReference type="InParanoid" id="A0A084QSY2"/>
<dbReference type="EMBL" id="KL660265">
    <property type="protein sequence ID" value="KFA67067.1"/>
    <property type="molecule type" value="Genomic_DNA"/>
</dbReference>